<dbReference type="RefSeq" id="WP_131595364.1">
    <property type="nucleotide sequence ID" value="NZ_SJSL01000002.1"/>
</dbReference>
<reference evidence="1 2" key="1">
    <citation type="submission" date="2019-02" db="EMBL/GenBank/DDBJ databases">
        <title>Pedobacter sp. RP-1-14 sp. nov., isolated from Arctic soil.</title>
        <authorList>
            <person name="Dahal R.H."/>
        </authorList>
    </citation>
    <scope>NUCLEOTIDE SEQUENCE [LARGE SCALE GENOMIC DNA]</scope>
    <source>
        <strain evidence="1 2">RP-1-14</strain>
    </source>
</reference>
<sequence>MKTTIYVALLSVILFSCKNNENSKTYIPREITKNESFNIYSERKDTAIKVIQLNADSKDSGKPQELFSVKFRDTTINIQAGKADSASKIDKFSSATFVNTQRTALLVQVADSSGLVAPFYLIVNRDEQPEIVSLYKPSSGKEDIKFTKGLVKVGRDGYVVNNDFFITNVNAKVYVLKRQNEGERIQGEFFMKSPDKQTLVFLEQSSFYQVNYITGQTFTQALSPDARKSADIFTFIQQNYMWQKEKNGTSFLKAINGDRIVNIQEFK</sequence>
<accession>A0A4R0NLR7</accession>
<proteinExistence type="predicted"/>
<comment type="caution">
    <text evidence="1">The sequence shown here is derived from an EMBL/GenBank/DDBJ whole genome shotgun (WGS) entry which is preliminary data.</text>
</comment>
<organism evidence="1 2">
    <name type="scientific">Pedobacter psychroterrae</name>
    <dbReference type="NCBI Taxonomy" id="2530453"/>
    <lineage>
        <taxon>Bacteria</taxon>
        <taxon>Pseudomonadati</taxon>
        <taxon>Bacteroidota</taxon>
        <taxon>Sphingobacteriia</taxon>
        <taxon>Sphingobacteriales</taxon>
        <taxon>Sphingobacteriaceae</taxon>
        <taxon>Pedobacter</taxon>
    </lineage>
</organism>
<dbReference type="PROSITE" id="PS51257">
    <property type="entry name" value="PROKAR_LIPOPROTEIN"/>
    <property type="match status" value="1"/>
</dbReference>
<dbReference type="EMBL" id="SJSL01000002">
    <property type="protein sequence ID" value="TCD00848.1"/>
    <property type="molecule type" value="Genomic_DNA"/>
</dbReference>
<name>A0A4R0NLR7_9SPHI</name>
<protein>
    <submittedName>
        <fullName evidence="1">Uncharacterized protein</fullName>
    </submittedName>
</protein>
<gene>
    <name evidence="1" type="ORF">EZ437_08710</name>
</gene>
<dbReference type="OrthoDB" id="750652at2"/>
<evidence type="ECO:0000313" key="2">
    <source>
        <dbReference type="Proteomes" id="UP000293347"/>
    </source>
</evidence>
<evidence type="ECO:0000313" key="1">
    <source>
        <dbReference type="EMBL" id="TCD00848.1"/>
    </source>
</evidence>
<dbReference type="AlphaFoldDB" id="A0A4R0NLR7"/>
<keyword evidence="2" id="KW-1185">Reference proteome</keyword>
<dbReference type="Proteomes" id="UP000293347">
    <property type="component" value="Unassembled WGS sequence"/>
</dbReference>